<evidence type="ECO:0000256" key="5">
    <source>
        <dbReference type="PROSITE-ProRule" id="PRU00335"/>
    </source>
</evidence>
<dbReference type="PANTHER" id="PTHR30055">
    <property type="entry name" value="HTH-TYPE TRANSCRIPTIONAL REGULATOR RUTR"/>
    <property type="match status" value="1"/>
</dbReference>
<sequence>MPKKVDHQKQREKVAAAVWRVATREGIEKASVRNIAKEAGLPVSTMRHYFTNQSELLLFAMKSILSGIEQRVYEKIRRDYTENPDMTAFEAAKRMSMFFIHIDHELEIKIWLSFTAKSLYDAEMKQLSNEMYMDLYGAMKQVIEVLQQAKLTKVDLDVELEIDRLYALVDGIAIHRLIKPDWMTRAKAERLITHHLESLLRT</sequence>
<dbReference type="Pfam" id="PF13977">
    <property type="entry name" value="TetR_C_6"/>
    <property type="match status" value="1"/>
</dbReference>
<feature type="domain" description="HTH tetR-type" evidence="6">
    <location>
        <begin position="8"/>
        <end position="68"/>
    </location>
</feature>
<dbReference type="InterPro" id="IPR050109">
    <property type="entry name" value="HTH-type_TetR-like_transc_reg"/>
</dbReference>
<dbReference type="STRING" id="112248.SAMN05444392_11119"/>
<evidence type="ECO:0000313" key="8">
    <source>
        <dbReference type="Proteomes" id="UP000184476"/>
    </source>
</evidence>
<evidence type="ECO:0000259" key="6">
    <source>
        <dbReference type="PROSITE" id="PS50977"/>
    </source>
</evidence>
<reference evidence="7 8" key="1">
    <citation type="submission" date="2016-11" db="EMBL/GenBank/DDBJ databases">
        <authorList>
            <person name="Jaros S."/>
            <person name="Januszkiewicz K."/>
            <person name="Wedrychowicz H."/>
        </authorList>
    </citation>
    <scope>NUCLEOTIDE SEQUENCE [LARGE SCALE GENOMIC DNA]</scope>
    <source>
        <strain evidence="7 8">DSM 44666</strain>
    </source>
</reference>
<keyword evidence="8" id="KW-1185">Reference proteome</keyword>
<evidence type="ECO:0000256" key="2">
    <source>
        <dbReference type="ARBA" id="ARBA00023015"/>
    </source>
</evidence>
<keyword evidence="4" id="KW-0804">Transcription</keyword>
<evidence type="ECO:0000256" key="3">
    <source>
        <dbReference type="ARBA" id="ARBA00023125"/>
    </source>
</evidence>
<accession>A0A1M4ZWL3</accession>
<evidence type="ECO:0000313" key="7">
    <source>
        <dbReference type="EMBL" id="SHF22423.1"/>
    </source>
</evidence>
<evidence type="ECO:0000256" key="4">
    <source>
        <dbReference type="ARBA" id="ARBA00023163"/>
    </source>
</evidence>
<dbReference type="SUPFAM" id="SSF48498">
    <property type="entry name" value="Tetracyclin repressor-like, C-terminal domain"/>
    <property type="match status" value="1"/>
</dbReference>
<dbReference type="AlphaFoldDB" id="A0A1M4ZWL3"/>
<dbReference type="Pfam" id="PF00440">
    <property type="entry name" value="TetR_N"/>
    <property type="match status" value="1"/>
</dbReference>
<dbReference type="InterPro" id="IPR039538">
    <property type="entry name" value="BetI_C"/>
</dbReference>
<dbReference type="Proteomes" id="UP000184476">
    <property type="component" value="Unassembled WGS sequence"/>
</dbReference>
<dbReference type="EMBL" id="FQVL01000011">
    <property type="protein sequence ID" value="SHF22423.1"/>
    <property type="molecule type" value="Genomic_DNA"/>
</dbReference>
<dbReference type="InterPro" id="IPR036271">
    <property type="entry name" value="Tet_transcr_reg_TetR-rel_C_sf"/>
</dbReference>
<feature type="DNA-binding region" description="H-T-H motif" evidence="5">
    <location>
        <begin position="31"/>
        <end position="50"/>
    </location>
</feature>
<name>A0A1M4ZWL3_9BACL</name>
<dbReference type="InterPro" id="IPR009057">
    <property type="entry name" value="Homeodomain-like_sf"/>
</dbReference>
<keyword evidence="3 5" id="KW-0238">DNA-binding</keyword>
<dbReference type="InterPro" id="IPR001647">
    <property type="entry name" value="HTH_TetR"/>
</dbReference>
<dbReference type="SUPFAM" id="SSF46689">
    <property type="entry name" value="Homeodomain-like"/>
    <property type="match status" value="1"/>
</dbReference>
<dbReference type="PROSITE" id="PS50977">
    <property type="entry name" value="HTH_TETR_2"/>
    <property type="match status" value="1"/>
</dbReference>
<dbReference type="GO" id="GO:0003700">
    <property type="term" value="F:DNA-binding transcription factor activity"/>
    <property type="evidence" value="ECO:0007669"/>
    <property type="project" value="TreeGrafter"/>
</dbReference>
<proteinExistence type="predicted"/>
<dbReference type="PANTHER" id="PTHR30055:SF234">
    <property type="entry name" value="HTH-TYPE TRANSCRIPTIONAL REGULATOR BETI"/>
    <property type="match status" value="1"/>
</dbReference>
<organism evidence="7 8">
    <name type="scientific">Seinonella peptonophila</name>
    <dbReference type="NCBI Taxonomy" id="112248"/>
    <lineage>
        <taxon>Bacteria</taxon>
        <taxon>Bacillati</taxon>
        <taxon>Bacillota</taxon>
        <taxon>Bacilli</taxon>
        <taxon>Bacillales</taxon>
        <taxon>Thermoactinomycetaceae</taxon>
        <taxon>Seinonella</taxon>
    </lineage>
</organism>
<keyword evidence="2" id="KW-0805">Transcription regulation</keyword>
<keyword evidence="1" id="KW-0678">Repressor</keyword>
<evidence type="ECO:0000256" key="1">
    <source>
        <dbReference type="ARBA" id="ARBA00022491"/>
    </source>
</evidence>
<protein>
    <submittedName>
        <fullName evidence="7">Transcriptional regulator, TetR family</fullName>
    </submittedName>
</protein>
<dbReference type="RefSeq" id="WP_073156219.1">
    <property type="nucleotide sequence ID" value="NZ_FQVL01000011.1"/>
</dbReference>
<dbReference type="Gene3D" id="1.10.357.10">
    <property type="entry name" value="Tetracycline Repressor, domain 2"/>
    <property type="match status" value="1"/>
</dbReference>
<dbReference type="GO" id="GO:0000976">
    <property type="term" value="F:transcription cis-regulatory region binding"/>
    <property type="evidence" value="ECO:0007669"/>
    <property type="project" value="TreeGrafter"/>
</dbReference>
<gene>
    <name evidence="7" type="ORF">SAMN05444392_11119</name>
</gene>